<reference evidence="6 7" key="2">
    <citation type="submission" date="2019-01" db="EMBL/GenBank/DDBJ databases">
        <title>A chromosome length genome reference of the Java medaka (oryzias javanicus).</title>
        <authorList>
            <person name="Herpin A."/>
            <person name="Takehana Y."/>
            <person name="Naruse K."/>
            <person name="Ansai S."/>
            <person name="Kawaguchi M."/>
        </authorList>
    </citation>
    <scope>NUCLEOTIDE SEQUENCE [LARGE SCALE GENOMIC DNA]</scope>
    <source>
        <strain evidence="6">RS831</strain>
        <tissue evidence="6">Whole body</tissue>
    </source>
</reference>
<dbReference type="PANTHER" id="PTHR37344:SF1">
    <property type="entry name" value="SMALL INTEGRAL MEMBRANE PROTEIN 5"/>
    <property type="match status" value="1"/>
</dbReference>
<evidence type="ECO:0000256" key="4">
    <source>
        <dbReference type="ARBA" id="ARBA00023136"/>
    </source>
</evidence>
<name>A0A3S2Q3X6_ORYJA</name>
<keyword evidence="7" id="KW-1185">Reference proteome</keyword>
<evidence type="ECO:0000313" key="7">
    <source>
        <dbReference type="Proteomes" id="UP000283210"/>
    </source>
</evidence>
<evidence type="ECO:0000256" key="3">
    <source>
        <dbReference type="ARBA" id="ARBA00022989"/>
    </source>
</evidence>
<reference evidence="6 7" key="1">
    <citation type="submission" date="2018-11" db="EMBL/GenBank/DDBJ databases">
        <authorList>
            <person name="Lopez-Roques C."/>
            <person name="Donnadieu C."/>
            <person name="Bouchez O."/>
            <person name="Klopp C."/>
            <person name="Cabau C."/>
            <person name="Zahm M."/>
        </authorList>
    </citation>
    <scope>NUCLEOTIDE SEQUENCE [LARGE SCALE GENOMIC DNA]</scope>
    <source>
        <strain evidence="6">RS831</strain>
        <tissue evidence="6">Whole body</tissue>
    </source>
</reference>
<accession>A0A3S2Q3X6</accession>
<evidence type="ECO:0000256" key="5">
    <source>
        <dbReference type="SAM" id="Phobius"/>
    </source>
</evidence>
<feature type="transmembrane region" description="Helical" evidence="5">
    <location>
        <begin position="29"/>
        <end position="54"/>
    </location>
</feature>
<gene>
    <name evidence="6" type="ORF">OJAV_G00076650</name>
</gene>
<keyword evidence="2 5" id="KW-0812">Transmembrane</keyword>
<dbReference type="Pfam" id="PF15831">
    <property type="entry name" value="SMIM5_18_22"/>
    <property type="match status" value="1"/>
</dbReference>
<keyword evidence="4 5" id="KW-0472">Membrane</keyword>
<proteinExistence type="predicted"/>
<organism evidence="6 7">
    <name type="scientific">Oryzias javanicus</name>
    <name type="common">Javanese ricefish</name>
    <name type="synonym">Aplocheilus javanicus</name>
    <dbReference type="NCBI Taxonomy" id="123683"/>
    <lineage>
        <taxon>Eukaryota</taxon>
        <taxon>Metazoa</taxon>
        <taxon>Chordata</taxon>
        <taxon>Craniata</taxon>
        <taxon>Vertebrata</taxon>
        <taxon>Euteleostomi</taxon>
        <taxon>Actinopterygii</taxon>
        <taxon>Neopterygii</taxon>
        <taxon>Teleostei</taxon>
        <taxon>Neoteleostei</taxon>
        <taxon>Acanthomorphata</taxon>
        <taxon>Ovalentaria</taxon>
        <taxon>Atherinomorphae</taxon>
        <taxon>Beloniformes</taxon>
        <taxon>Adrianichthyidae</taxon>
        <taxon>Oryziinae</taxon>
        <taxon>Oryzias</taxon>
    </lineage>
</organism>
<dbReference type="GO" id="GO:0016020">
    <property type="term" value="C:membrane"/>
    <property type="evidence" value="ECO:0007669"/>
    <property type="project" value="UniProtKB-SubCell"/>
</dbReference>
<keyword evidence="3 5" id="KW-1133">Transmembrane helix</keyword>
<evidence type="ECO:0000313" key="6">
    <source>
        <dbReference type="EMBL" id="RVE69314.1"/>
    </source>
</evidence>
<dbReference type="Proteomes" id="UP000283210">
    <property type="component" value="Chromosome 8"/>
</dbReference>
<evidence type="ECO:0008006" key="8">
    <source>
        <dbReference type="Google" id="ProtNLM"/>
    </source>
</evidence>
<sequence length="69" mass="7752">MDAREETLGLLKTIWVKLRGLSSENPLDLGAFFIILAFILMVTLALVLISVSYCCCCCRRKKKRDGAML</sequence>
<dbReference type="OrthoDB" id="8789646at2759"/>
<dbReference type="PANTHER" id="PTHR37344">
    <property type="entry name" value="SMALL INTEGRAL MEMBRANE PROTEIN 5"/>
    <property type="match status" value="1"/>
</dbReference>
<dbReference type="AlphaFoldDB" id="A0A3S2Q3X6"/>
<dbReference type="EMBL" id="CM012444">
    <property type="protein sequence ID" value="RVE69314.1"/>
    <property type="molecule type" value="Genomic_DNA"/>
</dbReference>
<dbReference type="InterPro" id="IPR047133">
    <property type="entry name" value="SMIM5"/>
</dbReference>
<comment type="subcellular location">
    <subcellularLocation>
        <location evidence="1">Membrane</location>
        <topology evidence="1">Single-pass membrane protein</topology>
    </subcellularLocation>
</comment>
<evidence type="ECO:0000256" key="2">
    <source>
        <dbReference type="ARBA" id="ARBA00022692"/>
    </source>
</evidence>
<protein>
    <recommendedName>
        <fullName evidence="8">Small integral membrane protein 5</fullName>
    </recommendedName>
</protein>
<evidence type="ECO:0000256" key="1">
    <source>
        <dbReference type="ARBA" id="ARBA00004167"/>
    </source>
</evidence>
<dbReference type="InterPro" id="IPR031671">
    <property type="entry name" value="SMIM5/18/22"/>
</dbReference>